<comment type="caution">
    <text evidence="1">The sequence shown here is derived from an EMBL/GenBank/DDBJ whole genome shotgun (WGS) entry which is preliminary data.</text>
</comment>
<dbReference type="Proteomes" id="UP000188605">
    <property type="component" value="Unassembled WGS sequence"/>
</dbReference>
<reference evidence="1" key="1">
    <citation type="submission" date="2016-08" db="EMBL/GenBank/DDBJ databases">
        <authorList>
            <person name="Ngugi D.K."/>
            <person name="Miyake S."/>
            <person name="Stingl U."/>
        </authorList>
    </citation>
    <scope>NUCLEOTIDE SEQUENCE</scope>
    <source>
        <strain evidence="1">SCG-B11WGA-EpuloA1</strain>
    </source>
</reference>
<dbReference type="EMBL" id="LJDB01000090">
    <property type="protein sequence ID" value="ONI38303.1"/>
    <property type="molecule type" value="Genomic_DNA"/>
</dbReference>
<protein>
    <submittedName>
        <fullName evidence="1">Sporulation peptidase YabG</fullName>
    </submittedName>
</protein>
<sequence length="281" mass="31428">MVVGDFVVRLSYKKDLLFRVIEIDNKNDVAKLKGISYRIIADAPIVDLELAGGMRFTSDESSTMEIIESNVRTILREHKGLDANKLQKVVKVLHIDGDPFYLNVCLRYYELLGVSAVGENVLESQQPIKVKELISIHNPDILVLTGHDSLNKTYTSTEDILEYRNSKYFIEAVKQARIIKPTTEQLIIYAGACQSHFEGILSAGADYASSPSRVLIHALDPPFIVERIAYCPFYKVLPIEEALKYTITKHKGLGGYDTFGKSRMGGNLERSALLKASVENS</sequence>
<keyword evidence="2" id="KW-1185">Reference proteome</keyword>
<name>A0ACC8X8H0_9FIRM</name>
<organism evidence="1 2">
    <name type="scientific">Candidatus Epulonipiscium fishelsonii</name>
    <dbReference type="NCBI Taxonomy" id="77094"/>
    <lineage>
        <taxon>Bacteria</taxon>
        <taxon>Bacillati</taxon>
        <taxon>Bacillota</taxon>
        <taxon>Clostridia</taxon>
        <taxon>Lachnospirales</taxon>
        <taxon>Lachnospiraceae</taxon>
        <taxon>Candidatus Epulonipiscium</taxon>
    </lineage>
</organism>
<evidence type="ECO:0000313" key="1">
    <source>
        <dbReference type="EMBL" id="ONI38303.1"/>
    </source>
</evidence>
<evidence type="ECO:0000313" key="2">
    <source>
        <dbReference type="Proteomes" id="UP000188605"/>
    </source>
</evidence>
<accession>A0ACC8X8H0</accession>
<proteinExistence type="predicted"/>
<gene>
    <name evidence="1" type="ORF">AN396_11055</name>
</gene>